<proteinExistence type="predicted"/>
<sequence>MQSQGLPGRWNGPAAALAHPYALPTGDVVNRGVVLGLSVLLGLGAALAGKQEGMEFYNKGQYEQALAELKDSVLGNDGDPEAQTLLGMMYLKGQGTEKDTVLATYWFQEAARQGNATAERTLGEMYLAGNGLPQDDYQAAYWTQQAADLGDAPAQVTLGKLRLDGRGVERDAHEAFRLFSLAAGHDDADAQYQLAQLYERGEGTAADREQALRWYRAASAGGLKAAAEALQRLSPATAPAPVVLQPRNPSVPASPLVTSAAPTVKKKRIALLIADQNYQDASLDLSGPINDARLIQASLVKAGFTVTVKTNLTLVQMNRDISSFLAGVDGNTVSLLYYSGHGVEIGGANYLIPADFQMRRGLTATEAVAQSVDIAAFYARMPAQAEGSLNITILDACRDNPFKSRGLKGLGDGRDGLKTIGLTGGNGDGTVETFTAYAAASGQVAQDGVQNGPYATALAQQMTVPGQVLEVMFRNVRQEVARRTANQQIPTSYANISSEFIFVPSK</sequence>
<reference evidence="2" key="2">
    <citation type="submission" date="2020-09" db="EMBL/GenBank/DDBJ databases">
        <authorList>
            <person name="Sun Q."/>
            <person name="Ohkuma M."/>
        </authorList>
    </citation>
    <scope>NUCLEOTIDE SEQUENCE</scope>
    <source>
        <strain evidence="2">JCM 14371</strain>
    </source>
</reference>
<dbReference type="AlphaFoldDB" id="A0A917PHX6"/>
<evidence type="ECO:0000313" key="3">
    <source>
        <dbReference type="Proteomes" id="UP000635726"/>
    </source>
</evidence>
<name>A0A917PHX6_9DEIO</name>
<evidence type="ECO:0000259" key="1">
    <source>
        <dbReference type="PROSITE" id="PS50208"/>
    </source>
</evidence>
<dbReference type="InterPro" id="IPR006597">
    <property type="entry name" value="Sel1-like"/>
</dbReference>
<dbReference type="GO" id="GO:0006508">
    <property type="term" value="P:proteolysis"/>
    <property type="evidence" value="ECO:0007669"/>
    <property type="project" value="InterPro"/>
</dbReference>
<dbReference type="SUPFAM" id="SSF81901">
    <property type="entry name" value="HCP-like"/>
    <property type="match status" value="1"/>
</dbReference>
<dbReference type="Gene3D" id="1.25.40.10">
    <property type="entry name" value="Tetratricopeptide repeat domain"/>
    <property type="match status" value="1"/>
</dbReference>
<keyword evidence="3" id="KW-1185">Reference proteome</keyword>
<accession>A0A917PHX6</accession>
<dbReference type="PROSITE" id="PS50208">
    <property type="entry name" value="CASPASE_P20"/>
    <property type="match status" value="1"/>
</dbReference>
<dbReference type="InterPro" id="IPR001309">
    <property type="entry name" value="Pept_C14_p20"/>
</dbReference>
<dbReference type="InterPro" id="IPR011990">
    <property type="entry name" value="TPR-like_helical_dom_sf"/>
</dbReference>
<dbReference type="InterPro" id="IPR052039">
    <property type="entry name" value="Caspase-related_regulators"/>
</dbReference>
<dbReference type="Gene3D" id="3.40.50.1460">
    <property type="match status" value="1"/>
</dbReference>
<dbReference type="Pfam" id="PF00656">
    <property type="entry name" value="Peptidase_C14"/>
    <property type="match status" value="1"/>
</dbReference>
<feature type="domain" description="Caspase family p20" evidence="1">
    <location>
        <begin position="266"/>
        <end position="401"/>
    </location>
</feature>
<dbReference type="Pfam" id="PF08238">
    <property type="entry name" value="Sel1"/>
    <property type="match status" value="4"/>
</dbReference>
<dbReference type="InterPro" id="IPR029030">
    <property type="entry name" value="Caspase-like_dom_sf"/>
</dbReference>
<organism evidence="2 3">
    <name type="scientific">Deinococcus aquiradiocola</name>
    <dbReference type="NCBI Taxonomy" id="393059"/>
    <lineage>
        <taxon>Bacteria</taxon>
        <taxon>Thermotogati</taxon>
        <taxon>Deinococcota</taxon>
        <taxon>Deinococci</taxon>
        <taxon>Deinococcales</taxon>
        <taxon>Deinococcaceae</taxon>
        <taxon>Deinococcus</taxon>
    </lineage>
</organism>
<dbReference type="Proteomes" id="UP000635726">
    <property type="component" value="Unassembled WGS sequence"/>
</dbReference>
<comment type="caution">
    <text evidence="2">The sequence shown here is derived from an EMBL/GenBank/DDBJ whole genome shotgun (WGS) entry which is preliminary data.</text>
</comment>
<dbReference type="PANTHER" id="PTHR22576:SF37">
    <property type="entry name" value="MUCOSA-ASSOCIATED LYMPHOID TISSUE LYMPHOMA TRANSLOCATION PROTEIN 1"/>
    <property type="match status" value="1"/>
</dbReference>
<gene>
    <name evidence="2" type="ORF">GCM10008939_23140</name>
</gene>
<dbReference type="SMART" id="SM00671">
    <property type="entry name" value="SEL1"/>
    <property type="match status" value="4"/>
</dbReference>
<protein>
    <recommendedName>
        <fullName evidence="1">Caspase family p20 domain-containing protein</fullName>
    </recommendedName>
</protein>
<dbReference type="PANTHER" id="PTHR22576">
    <property type="entry name" value="MUCOSA ASSOCIATED LYMPHOID TISSUE LYMPHOMA TRANSLOCATION PROTEIN 1/PARACASPASE"/>
    <property type="match status" value="1"/>
</dbReference>
<dbReference type="InterPro" id="IPR011600">
    <property type="entry name" value="Pept_C14_caspase"/>
</dbReference>
<dbReference type="GO" id="GO:0004197">
    <property type="term" value="F:cysteine-type endopeptidase activity"/>
    <property type="evidence" value="ECO:0007669"/>
    <property type="project" value="InterPro"/>
</dbReference>
<evidence type="ECO:0000313" key="2">
    <source>
        <dbReference type="EMBL" id="GGJ78616.1"/>
    </source>
</evidence>
<reference evidence="2" key="1">
    <citation type="journal article" date="2014" name="Int. J. Syst. Evol. Microbiol.">
        <title>Complete genome sequence of Corynebacterium casei LMG S-19264T (=DSM 44701T), isolated from a smear-ripened cheese.</title>
        <authorList>
            <consortium name="US DOE Joint Genome Institute (JGI-PGF)"/>
            <person name="Walter F."/>
            <person name="Albersmeier A."/>
            <person name="Kalinowski J."/>
            <person name="Ruckert C."/>
        </authorList>
    </citation>
    <scope>NUCLEOTIDE SEQUENCE</scope>
    <source>
        <strain evidence="2">JCM 14371</strain>
    </source>
</reference>
<dbReference type="EMBL" id="BMOE01000007">
    <property type="protein sequence ID" value="GGJ78616.1"/>
    <property type="molecule type" value="Genomic_DNA"/>
</dbReference>
<dbReference type="SUPFAM" id="SSF52129">
    <property type="entry name" value="Caspase-like"/>
    <property type="match status" value="1"/>
</dbReference>